<accession>A0A1G9LR83</accession>
<dbReference type="EMBL" id="FNHH01000001">
    <property type="protein sequence ID" value="SDL64287.1"/>
    <property type="molecule type" value="Genomic_DNA"/>
</dbReference>
<evidence type="ECO:0000313" key="10">
    <source>
        <dbReference type="EMBL" id="SDL64287.1"/>
    </source>
</evidence>
<dbReference type="PRINTS" id="PR00034">
    <property type="entry name" value="HTHCRP"/>
</dbReference>
<keyword evidence="10" id="KW-0808">Transferase</keyword>
<dbReference type="SMART" id="SM00448">
    <property type="entry name" value="REC"/>
    <property type="match status" value="1"/>
</dbReference>
<evidence type="ECO:0000256" key="6">
    <source>
        <dbReference type="PROSITE-ProRule" id="PRU00169"/>
    </source>
</evidence>
<feature type="domain" description="Cyclic nucleotide-binding" evidence="7">
    <location>
        <begin position="148"/>
        <end position="261"/>
    </location>
</feature>
<dbReference type="InterPro" id="IPR039420">
    <property type="entry name" value="WalR-like"/>
</dbReference>
<dbReference type="GO" id="GO:0005829">
    <property type="term" value="C:cytosol"/>
    <property type="evidence" value="ECO:0007669"/>
    <property type="project" value="TreeGrafter"/>
</dbReference>
<dbReference type="SUPFAM" id="SSF46785">
    <property type="entry name" value="Winged helix' DNA-binding domain"/>
    <property type="match status" value="1"/>
</dbReference>
<dbReference type="InterPro" id="IPR012318">
    <property type="entry name" value="HTH_CRP"/>
</dbReference>
<gene>
    <name evidence="10" type="ORF">SAMN05421813_10154</name>
</gene>
<dbReference type="GO" id="GO:0032993">
    <property type="term" value="C:protein-DNA complex"/>
    <property type="evidence" value="ECO:0007669"/>
    <property type="project" value="TreeGrafter"/>
</dbReference>
<dbReference type="AlphaFoldDB" id="A0A1G9LR83"/>
<evidence type="ECO:0000259" key="7">
    <source>
        <dbReference type="PROSITE" id="PS50042"/>
    </source>
</evidence>
<dbReference type="SUPFAM" id="SSF51206">
    <property type="entry name" value="cAMP-binding domain-like"/>
    <property type="match status" value="1"/>
</dbReference>
<dbReference type="InterPro" id="IPR000595">
    <property type="entry name" value="cNMP-bd_dom"/>
</dbReference>
<keyword evidence="4" id="KW-0238">DNA-binding</keyword>
<dbReference type="CDD" id="cd00038">
    <property type="entry name" value="CAP_ED"/>
    <property type="match status" value="1"/>
</dbReference>
<reference evidence="11" key="1">
    <citation type="submission" date="2016-10" db="EMBL/GenBank/DDBJ databases">
        <authorList>
            <person name="Varghese N."/>
            <person name="Submissions S."/>
        </authorList>
    </citation>
    <scope>NUCLEOTIDE SEQUENCE [LARGE SCALE GENOMIC DNA]</scope>
    <source>
        <strain evidence="11">DSM 24536</strain>
    </source>
</reference>
<dbReference type="Gene3D" id="1.10.10.10">
    <property type="entry name" value="Winged helix-like DNA-binding domain superfamily/Winged helix DNA-binding domain"/>
    <property type="match status" value="1"/>
</dbReference>
<dbReference type="Proteomes" id="UP000199226">
    <property type="component" value="Unassembled WGS sequence"/>
</dbReference>
<evidence type="ECO:0000256" key="2">
    <source>
        <dbReference type="ARBA" id="ARBA00023012"/>
    </source>
</evidence>
<dbReference type="PROSITE" id="PS51063">
    <property type="entry name" value="HTH_CRP_2"/>
    <property type="match status" value="1"/>
</dbReference>
<dbReference type="STRING" id="990371.SAMN05421813_10154"/>
<dbReference type="CDD" id="cd17574">
    <property type="entry name" value="REC_OmpR"/>
    <property type="match status" value="1"/>
</dbReference>
<dbReference type="InterPro" id="IPR036388">
    <property type="entry name" value="WH-like_DNA-bd_sf"/>
</dbReference>
<evidence type="ECO:0000259" key="8">
    <source>
        <dbReference type="PROSITE" id="PS50110"/>
    </source>
</evidence>
<dbReference type="InterPro" id="IPR036390">
    <property type="entry name" value="WH_DNA-bd_sf"/>
</dbReference>
<dbReference type="InterPro" id="IPR011006">
    <property type="entry name" value="CheY-like_superfamily"/>
</dbReference>
<keyword evidence="11" id="KW-1185">Reference proteome</keyword>
<dbReference type="SMART" id="SM00100">
    <property type="entry name" value="cNMP"/>
    <property type="match status" value="1"/>
</dbReference>
<evidence type="ECO:0000256" key="5">
    <source>
        <dbReference type="ARBA" id="ARBA00023163"/>
    </source>
</evidence>
<sequence>MKKKILIIEDNEDIRESSMEILELAGYDVLQAENGKIGVELAQQNLPDMILCDIMMPELDGYGVLYLLSKNKNTENIPFIFLTAKAERSDMRKGMEMGADDYLTKPFDDMELLNTIESRFHKKQKLEAFYSQSFESLKLLANQNQGLDELKKIVSDRKVKQVRKKQIVYYEGDTISGIYLILSGRVKAIKLNEDGRELVTGMYGPEEYLGIQAMLSGDHYNETVEAIEDTTICLLPRDIVNQLLDNYTDIGQKFIKVLSSNLIEKEEQLLQLAYHSVRKRMAEILIRLAKNHNESEQVTQIRISREDLASMAGMATETVSRTLSDFKDEGIIEKKGSVIQILDQSKLLKMKN</sequence>
<dbReference type="OrthoDB" id="9127033at2"/>
<dbReference type="Gene3D" id="2.60.120.10">
    <property type="entry name" value="Jelly Rolls"/>
    <property type="match status" value="1"/>
</dbReference>
<dbReference type="RefSeq" id="WP_090697400.1">
    <property type="nucleotide sequence ID" value="NZ_FNHH01000001.1"/>
</dbReference>
<evidence type="ECO:0000256" key="3">
    <source>
        <dbReference type="ARBA" id="ARBA00023015"/>
    </source>
</evidence>
<dbReference type="GO" id="GO:0000156">
    <property type="term" value="F:phosphorelay response regulator activity"/>
    <property type="evidence" value="ECO:0007669"/>
    <property type="project" value="TreeGrafter"/>
</dbReference>
<dbReference type="Gene3D" id="3.40.50.2300">
    <property type="match status" value="1"/>
</dbReference>
<dbReference type="PROSITE" id="PS50042">
    <property type="entry name" value="CNMP_BINDING_3"/>
    <property type="match status" value="1"/>
</dbReference>
<dbReference type="Pfam" id="PF00072">
    <property type="entry name" value="Response_reg"/>
    <property type="match status" value="1"/>
</dbReference>
<keyword evidence="2" id="KW-0902">Two-component regulatory system</keyword>
<dbReference type="PANTHER" id="PTHR48111">
    <property type="entry name" value="REGULATOR OF RPOS"/>
    <property type="match status" value="1"/>
</dbReference>
<keyword evidence="1 6" id="KW-0597">Phosphoprotein</keyword>
<dbReference type="InterPro" id="IPR001789">
    <property type="entry name" value="Sig_transdc_resp-reg_receiver"/>
</dbReference>
<feature type="domain" description="HTH crp-type" evidence="9">
    <location>
        <begin position="275"/>
        <end position="345"/>
    </location>
</feature>
<keyword evidence="10" id="KW-0418">Kinase</keyword>
<feature type="modified residue" description="4-aspartylphosphate" evidence="6">
    <location>
        <position position="53"/>
    </location>
</feature>
<dbReference type="SMART" id="SM00419">
    <property type="entry name" value="HTH_CRP"/>
    <property type="match status" value="1"/>
</dbReference>
<evidence type="ECO:0000259" key="9">
    <source>
        <dbReference type="PROSITE" id="PS51063"/>
    </source>
</evidence>
<protein>
    <submittedName>
        <fullName evidence="10">cAMP-binding domain of CRP or a regulatory subunit of cAMP-dependent protein kinases</fullName>
    </submittedName>
</protein>
<keyword evidence="3" id="KW-0805">Transcription regulation</keyword>
<feature type="domain" description="Response regulatory" evidence="8">
    <location>
        <begin position="4"/>
        <end position="120"/>
    </location>
</feature>
<dbReference type="GO" id="GO:0000976">
    <property type="term" value="F:transcription cis-regulatory region binding"/>
    <property type="evidence" value="ECO:0007669"/>
    <property type="project" value="TreeGrafter"/>
</dbReference>
<evidence type="ECO:0000313" key="11">
    <source>
        <dbReference type="Proteomes" id="UP000199226"/>
    </source>
</evidence>
<dbReference type="GO" id="GO:0016301">
    <property type="term" value="F:kinase activity"/>
    <property type="evidence" value="ECO:0007669"/>
    <property type="project" value="UniProtKB-KW"/>
</dbReference>
<evidence type="ECO:0000256" key="4">
    <source>
        <dbReference type="ARBA" id="ARBA00023125"/>
    </source>
</evidence>
<dbReference type="PANTHER" id="PTHR48111:SF4">
    <property type="entry name" value="DNA-BINDING DUAL TRANSCRIPTIONAL REGULATOR OMPR"/>
    <property type="match status" value="1"/>
</dbReference>
<dbReference type="Pfam" id="PF13545">
    <property type="entry name" value="HTH_Crp_2"/>
    <property type="match status" value="1"/>
</dbReference>
<dbReference type="GO" id="GO:0006355">
    <property type="term" value="P:regulation of DNA-templated transcription"/>
    <property type="evidence" value="ECO:0007669"/>
    <property type="project" value="InterPro"/>
</dbReference>
<dbReference type="PROSITE" id="PS50110">
    <property type="entry name" value="RESPONSE_REGULATORY"/>
    <property type="match status" value="1"/>
</dbReference>
<dbReference type="Pfam" id="PF00027">
    <property type="entry name" value="cNMP_binding"/>
    <property type="match status" value="1"/>
</dbReference>
<proteinExistence type="predicted"/>
<dbReference type="InterPro" id="IPR014710">
    <property type="entry name" value="RmlC-like_jellyroll"/>
</dbReference>
<organism evidence="10 11">
    <name type="scientific">Daejeonella rubra</name>
    <dbReference type="NCBI Taxonomy" id="990371"/>
    <lineage>
        <taxon>Bacteria</taxon>
        <taxon>Pseudomonadati</taxon>
        <taxon>Bacteroidota</taxon>
        <taxon>Sphingobacteriia</taxon>
        <taxon>Sphingobacteriales</taxon>
        <taxon>Sphingobacteriaceae</taxon>
        <taxon>Daejeonella</taxon>
    </lineage>
</organism>
<dbReference type="SUPFAM" id="SSF52172">
    <property type="entry name" value="CheY-like"/>
    <property type="match status" value="1"/>
</dbReference>
<evidence type="ECO:0000256" key="1">
    <source>
        <dbReference type="ARBA" id="ARBA00022553"/>
    </source>
</evidence>
<dbReference type="InterPro" id="IPR018490">
    <property type="entry name" value="cNMP-bd_dom_sf"/>
</dbReference>
<keyword evidence="5" id="KW-0804">Transcription</keyword>
<name>A0A1G9LR83_9SPHI</name>